<dbReference type="InterPro" id="IPR036515">
    <property type="entry name" value="Transposase_17_sf"/>
</dbReference>
<gene>
    <name evidence="2" type="ORF">BH720_23995</name>
</gene>
<proteinExistence type="predicted"/>
<evidence type="ECO:0000313" key="2">
    <source>
        <dbReference type="EMBL" id="OEJ72661.1"/>
    </source>
</evidence>
<dbReference type="PANTHER" id="PTHR36966:SF1">
    <property type="entry name" value="REP-ASSOCIATED TYROSINE TRANSPOSASE"/>
    <property type="match status" value="1"/>
</dbReference>
<dbReference type="PANTHER" id="PTHR36966">
    <property type="entry name" value="REP-ASSOCIATED TYROSINE TRANSPOSASE"/>
    <property type="match status" value="1"/>
</dbReference>
<dbReference type="GO" id="GO:0006313">
    <property type="term" value="P:DNA transposition"/>
    <property type="evidence" value="ECO:0007669"/>
    <property type="project" value="InterPro"/>
</dbReference>
<dbReference type="SUPFAM" id="SSF143422">
    <property type="entry name" value="Transposase IS200-like"/>
    <property type="match status" value="1"/>
</dbReference>
<dbReference type="Gene3D" id="3.30.70.1290">
    <property type="entry name" value="Transposase IS200-like"/>
    <property type="match status" value="1"/>
</dbReference>
<dbReference type="OrthoDB" id="9794403at2"/>
<dbReference type="AlphaFoldDB" id="A0A1E5QDH9"/>
<reference evidence="2" key="1">
    <citation type="submission" date="2016-09" db="EMBL/GenBank/DDBJ databases">
        <title>Draft genome of thermotolerant cyanobacterium Desertifilum sp. strain IPPAS B-1220.</title>
        <authorList>
            <person name="Sinetova M.A."/>
            <person name="Bolakhan K."/>
            <person name="Zayadan B.K."/>
            <person name="Mironov K.S."/>
            <person name="Ustinova V."/>
            <person name="Kupriyanova E.V."/>
            <person name="Sidorov R.A."/>
            <person name="Skrypnik A.N."/>
            <person name="Gogoleva N.E."/>
            <person name="Gogolev Y.V."/>
            <person name="Los D.A."/>
        </authorList>
    </citation>
    <scope>NUCLEOTIDE SEQUENCE [LARGE SCALE GENOMIC DNA]</scope>
    <source>
        <strain evidence="2">IPPAS B-1220</strain>
    </source>
</reference>
<sequence length="184" mass="21417">MPNYRRPYVAGGTYFITQVTYQRQPWLCSELARTALREAIKSVRQQYPFSIDAFVLMHDHFHCIWTLPPGDSDFSTRLRLIKSFVTKQCGNQLALPLAVSASRQKRGERNLWQRRFWEHLIRDEEDFARHCDYIHYNPVAHGLCQAPQHWPFSSLHRLITAGVYAPDWGMDGKSIEPPSWGAGE</sequence>
<dbReference type="Pfam" id="PF01797">
    <property type="entry name" value="Y1_Tnp"/>
    <property type="match status" value="1"/>
</dbReference>
<dbReference type="NCBIfam" id="NF047646">
    <property type="entry name" value="REP_Tyr_transpos"/>
    <property type="match status" value="1"/>
</dbReference>
<dbReference type="InterPro" id="IPR052715">
    <property type="entry name" value="RAYT_transposase"/>
</dbReference>
<evidence type="ECO:0000259" key="1">
    <source>
        <dbReference type="SMART" id="SM01321"/>
    </source>
</evidence>
<dbReference type="GO" id="GO:0004803">
    <property type="term" value="F:transposase activity"/>
    <property type="evidence" value="ECO:0007669"/>
    <property type="project" value="InterPro"/>
</dbReference>
<dbReference type="RefSeq" id="WP_069969854.1">
    <property type="nucleotide sequence ID" value="NZ_CM124774.1"/>
</dbReference>
<name>A0A1E5QDH9_9CYAN</name>
<comment type="caution">
    <text evidence="2">The sequence shown here is derived from an EMBL/GenBank/DDBJ whole genome shotgun (WGS) entry which is preliminary data.</text>
</comment>
<feature type="domain" description="Transposase IS200-like" evidence="1">
    <location>
        <begin position="9"/>
        <end position="137"/>
    </location>
</feature>
<dbReference type="InterPro" id="IPR002686">
    <property type="entry name" value="Transposase_17"/>
</dbReference>
<dbReference type="EMBL" id="MJGC01000121">
    <property type="protein sequence ID" value="OEJ72661.1"/>
    <property type="molecule type" value="Genomic_DNA"/>
</dbReference>
<dbReference type="SMART" id="SM01321">
    <property type="entry name" value="Y1_Tnp"/>
    <property type="match status" value="1"/>
</dbReference>
<dbReference type="GO" id="GO:0043565">
    <property type="term" value="F:sequence-specific DNA binding"/>
    <property type="evidence" value="ECO:0007669"/>
    <property type="project" value="TreeGrafter"/>
</dbReference>
<accession>A0A1E5QDH9</accession>
<protein>
    <submittedName>
        <fullName evidence="2">Transposase</fullName>
    </submittedName>
</protein>
<organism evidence="2">
    <name type="scientific">Desertifilum tharense IPPAS B-1220</name>
    <dbReference type="NCBI Taxonomy" id="1781255"/>
    <lineage>
        <taxon>Bacteria</taxon>
        <taxon>Bacillati</taxon>
        <taxon>Cyanobacteriota</taxon>
        <taxon>Cyanophyceae</taxon>
        <taxon>Desertifilales</taxon>
        <taxon>Desertifilaceae</taxon>
        <taxon>Desertifilum</taxon>
    </lineage>
</organism>